<dbReference type="Pfam" id="PF00512">
    <property type="entry name" value="HisKA"/>
    <property type="match status" value="1"/>
</dbReference>
<dbReference type="SUPFAM" id="SSF47384">
    <property type="entry name" value="Homodimeric domain of signal transducing histidine kinase"/>
    <property type="match status" value="1"/>
</dbReference>
<reference evidence="19" key="1">
    <citation type="submission" date="2020-08" db="EMBL/GenBank/DDBJ databases">
        <title>Lacibacter sp. S13-6-6 genome sequencing.</title>
        <authorList>
            <person name="Jin L."/>
        </authorList>
    </citation>
    <scope>NUCLEOTIDE SEQUENCE [LARGE SCALE GENOMIC DNA]</scope>
    <source>
        <strain evidence="19">S13-6-6</strain>
    </source>
</reference>
<dbReference type="EC" id="2.7.13.3" evidence="2"/>
<dbReference type="CDD" id="cd00082">
    <property type="entry name" value="HisKA"/>
    <property type="match status" value="1"/>
</dbReference>
<dbReference type="Pfam" id="PF13407">
    <property type="entry name" value="Peripla_BP_4"/>
    <property type="match status" value="1"/>
</dbReference>
<evidence type="ECO:0000256" key="4">
    <source>
        <dbReference type="ARBA" id="ARBA00022679"/>
    </source>
</evidence>
<dbReference type="PANTHER" id="PTHR43547">
    <property type="entry name" value="TWO-COMPONENT HISTIDINE KINASE"/>
    <property type="match status" value="1"/>
</dbReference>
<dbReference type="InterPro" id="IPR018060">
    <property type="entry name" value="HTH_AraC"/>
</dbReference>
<dbReference type="CDD" id="cd17574">
    <property type="entry name" value="REC_OmpR"/>
    <property type="match status" value="1"/>
</dbReference>
<evidence type="ECO:0000259" key="16">
    <source>
        <dbReference type="PROSITE" id="PS50109"/>
    </source>
</evidence>
<dbReference type="Gene3D" id="1.10.287.130">
    <property type="match status" value="1"/>
</dbReference>
<dbReference type="InterPro" id="IPR018062">
    <property type="entry name" value="HTH_AraC-typ_CS"/>
</dbReference>
<name>A0A7G5XKJ5_9BACT</name>
<keyword evidence="7" id="KW-0067">ATP-binding</keyword>
<dbReference type="CDD" id="cd06308">
    <property type="entry name" value="PBP1_sensor_kinase-like"/>
    <property type="match status" value="1"/>
</dbReference>
<dbReference type="PANTHER" id="PTHR43547:SF2">
    <property type="entry name" value="HYBRID SIGNAL TRANSDUCTION HISTIDINE KINASE C"/>
    <property type="match status" value="1"/>
</dbReference>
<dbReference type="SMART" id="SM00342">
    <property type="entry name" value="HTH_ARAC"/>
    <property type="match status" value="1"/>
</dbReference>
<dbReference type="PROSITE" id="PS50109">
    <property type="entry name" value="HIS_KIN"/>
    <property type="match status" value="1"/>
</dbReference>
<feature type="domain" description="Response regulatory" evidence="17">
    <location>
        <begin position="663"/>
        <end position="778"/>
    </location>
</feature>
<evidence type="ECO:0000313" key="19">
    <source>
        <dbReference type="Proteomes" id="UP000515344"/>
    </source>
</evidence>
<dbReference type="SUPFAM" id="SSF52172">
    <property type="entry name" value="CheY-like"/>
    <property type="match status" value="1"/>
</dbReference>
<dbReference type="Pfam" id="PF12833">
    <property type="entry name" value="HTH_18"/>
    <property type="match status" value="1"/>
</dbReference>
<sequence>MFFFLLVSCTMSCKMEKEKKYLIGFSQCGDADNWRKAMIGEMRRELAFNPDFRLLYKQANDNSALQIKQVKELLKENIDLLIISPNEAVPLTPIVEEVYNKGIPVIVVDRKIASQLYNNYIGADNYEIGKIAGNYAASLLGESGNIVEIGGLPASSPAIERRKGFADALAPYKNIRIIKKINGDWVKPTAKEALLKVIDSAANPRLVFAHNDVMALGAYEVFKEKRLPPVKIIGVDALPGKGAGMEYVSNNIITASVLYPTGGAESIRNAVSILNNRPVPKETVLQTLVVDSGNVRMTSLQADKILEQQKDIEQQQAVMDKQQQTYQTQRNLLYVLGITLALTFCFAGLLFYSRQLNRRINKQLAQKNDEVQKKSEQLIEMSAKAEAAHEARLNFFTNISHEFRTPLSLILGPVEELLDFSKLPPSTKQPLQLIQKNTQRLLRLVNQLIDFRKIEFNKMQVKATETDLVLFVNEIVQTFQPLADKRNIDCRLITRERALFIWGDQGMLDKILFNLLSNAFKFTSEGGFITVSLEKDPVASNAIIKVEDNGRGMLPEEMNQVFDIFYQGDYGSHKGSGLGLPLTKELITLHHGSITVSSQKNKGSIFTVRLPLGKDHFTETELSLANEIQKFSSEEEEIFMSDLYSEEVFLPGNEQDKKEKLGSIVIIEDNPEMRKFLRQKLSESYYIYEAENGAKGLQTVFDQMPDLVISDVMMPVKDGFTLTEELKKDIRTSHIPVILLTAKTSAQQQMTGLEIAADAYVAKPFNFSILEKTISSLLTNRQKLKSHYSSEIPVGIKSGGNVTDRRLVADFISIVERNISNENLSVDDISKELNLSKIQLHRKIKSLMDTTINEYVLNTRIQKAKYYLQHEGLSIAEVAYKTGFSTAAYFSTVFKSKTGLSPKAFKEKGTT</sequence>
<dbReference type="InterPro" id="IPR001789">
    <property type="entry name" value="Sig_transdc_resp-reg_receiver"/>
</dbReference>
<dbReference type="KEGG" id="lacs:H4075_07380"/>
<evidence type="ECO:0000256" key="1">
    <source>
        <dbReference type="ARBA" id="ARBA00000085"/>
    </source>
</evidence>
<evidence type="ECO:0000256" key="2">
    <source>
        <dbReference type="ARBA" id="ARBA00012438"/>
    </source>
</evidence>
<dbReference type="PROSITE" id="PS50110">
    <property type="entry name" value="RESPONSE_REGULATORY"/>
    <property type="match status" value="1"/>
</dbReference>
<dbReference type="SUPFAM" id="SSF55874">
    <property type="entry name" value="ATPase domain of HSP90 chaperone/DNA topoisomerase II/histidine kinase"/>
    <property type="match status" value="1"/>
</dbReference>
<keyword evidence="14" id="KW-0812">Transmembrane</keyword>
<keyword evidence="14" id="KW-1133">Transmembrane helix</keyword>
<dbReference type="FunFam" id="3.30.565.10:FF:000037">
    <property type="entry name" value="Hybrid sensor histidine kinase/response regulator"/>
    <property type="match status" value="1"/>
</dbReference>
<dbReference type="Pfam" id="PF02518">
    <property type="entry name" value="HATPase_c"/>
    <property type="match status" value="1"/>
</dbReference>
<dbReference type="InterPro" id="IPR036890">
    <property type="entry name" value="HATPase_C_sf"/>
</dbReference>
<dbReference type="SMART" id="SM00387">
    <property type="entry name" value="HATPase_c"/>
    <property type="match status" value="1"/>
</dbReference>
<proteinExistence type="predicted"/>
<feature type="domain" description="HTH araC/xylS-type" evidence="15">
    <location>
        <begin position="809"/>
        <end position="908"/>
    </location>
</feature>
<dbReference type="PRINTS" id="PR00344">
    <property type="entry name" value="BCTRLSENSOR"/>
</dbReference>
<evidence type="ECO:0000256" key="13">
    <source>
        <dbReference type="SAM" id="Coils"/>
    </source>
</evidence>
<dbReference type="InterPro" id="IPR003594">
    <property type="entry name" value="HATPase_dom"/>
</dbReference>
<evidence type="ECO:0000259" key="17">
    <source>
        <dbReference type="PROSITE" id="PS50110"/>
    </source>
</evidence>
<evidence type="ECO:0000259" key="15">
    <source>
        <dbReference type="PROSITE" id="PS01124"/>
    </source>
</evidence>
<evidence type="ECO:0000256" key="6">
    <source>
        <dbReference type="ARBA" id="ARBA00022777"/>
    </source>
</evidence>
<evidence type="ECO:0000256" key="12">
    <source>
        <dbReference type="PROSITE-ProRule" id="PRU00169"/>
    </source>
</evidence>
<dbReference type="Gene3D" id="3.30.565.10">
    <property type="entry name" value="Histidine kinase-like ATPase, C-terminal domain"/>
    <property type="match status" value="1"/>
</dbReference>
<dbReference type="AlphaFoldDB" id="A0A7G5XKJ5"/>
<dbReference type="PROSITE" id="PS00041">
    <property type="entry name" value="HTH_ARAC_FAMILY_1"/>
    <property type="match status" value="1"/>
</dbReference>
<feature type="modified residue" description="4-aspartylphosphate" evidence="12">
    <location>
        <position position="711"/>
    </location>
</feature>
<dbReference type="InterPro" id="IPR036097">
    <property type="entry name" value="HisK_dim/P_sf"/>
</dbReference>
<keyword evidence="11" id="KW-0804">Transcription</keyword>
<dbReference type="Gene3D" id="3.40.50.2300">
    <property type="match status" value="3"/>
</dbReference>
<dbReference type="SMART" id="SM00388">
    <property type="entry name" value="HisKA"/>
    <property type="match status" value="1"/>
</dbReference>
<keyword evidence="4" id="KW-0808">Transferase</keyword>
<keyword evidence="3 12" id="KW-0597">Phosphoprotein</keyword>
<dbReference type="InterPro" id="IPR025997">
    <property type="entry name" value="SBP_2_dom"/>
</dbReference>
<dbReference type="GO" id="GO:0000155">
    <property type="term" value="F:phosphorelay sensor kinase activity"/>
    <property type="evidence" value="ECO:0007669"/>
    <property type="project" value="InterPro"/>
</dbReference>
<dbReference type="GO" id="GO:0005524">
    <property type="term" value="F:ATP binding"/>
    <property type="evidence" value="ECO:0007669"/>
    <property type="project" value="UniProtKB-KW"/>
</dbReference>
<evidence type="ECO:0000256" key="8">
    <source>
        <dbReference type="ARBA" id="ARBA00023012"/>
    </source>
</evidence>
<keyword evidence="14" id="KW-0472">Membrane</keyword>
<feature type="domain" description="Histidine kinase" evidence="16">
    <location>
        <begin position="398"/>
        <end position="614"/>
    </location>
</feature>
<keyword evidence="13" id="KW-0175">Coiled coil</keyword>
<evidence type="ECO:0000256" key="14">
    <source>
        <dbReference type="SAM" id="Phobius"/>
    </source>
</evidence>
<dbReference type="PROSITE" id="PS01124">
    <property type="entry name" value="HTH_ARAC_FAMILY_2"/>
    <property type="match status" value="1"/>
</dbReference>
<comment type="catalytic activity">
    <reaction evidence="1">
        <text>ATP + protein L-histidine = ADP + protein N-phospho-L-histidine.</text>
        <dbReference type="EC" id="2.7.13.3"/>
    </reaction>
</comment>
<organism evidence="18 19">
    <name type="scientific">Lacibacter sediminis</name>
    <dbReference type="NCBI Taxonomy" id="2760713"/>
    <lineage>
        <taxon>Bacteria</taxon>
        <taxon>Pseudomonadati</taxon>
        <taxon>Bacteroidota</taxon>
        <taxon>Chitinophagia</taxon>
        <taxon>Chitinophagales</taxon>
        <taxon>Chitinophagaceae</taxon>
        <taxon>Lacibacter</taxon>
    </lineage>
</organism>
<gene>
    <name evidence="18" type="ORF">H4075_07380</name>
</gene>
<dbReference type="InterPro" id="IPR009057">
    <property type="entry name" value="Homeodomain-like_sf"/>
</dbReference>
<keyword evidence="5" id="KW-0547">Nucleotide-binding</keyword>
<feature type="transmembrane region" description="Helical" evidence="14">
    <location>
        <begin position="332"/>
        <end position="352"/>
    </location>
</feature>
<keyword evidence="8" id="KW-0902">Two-component regulatory system</keyword>
<dbReference type="InterPro" id="IPR011006">
    <property type="entry name" value="CheY-like_superfamily"/>
</dbReference>
<evidence type="ECO:0000256" key="10">
    <source>
        <dbReference type="ARBA" id="ARBA00023125"/>
    </source>
</evidence>
<dbReference type="InterPro" id="IPR005467">
    <property type="entry name" value="His_kinase_dom"/>
</dbReference>
<dbReference type="EMBL" id="CP060007">
    <property type="protein sequence ID" value="QNA45998.1"/>
    <property type="molecule type" value="Genomic_DNA"/>
</dbReference>
<keyword evidence="9" id="KW-0805">Transcription regulation</keyword>
<evidence type="ECO:0000256" key="11">
    <source>
        <dbReference type="ARBA" id="ARBA00023163"/>
    </source>
</evidence>
<accession>A0A7G5XKJ5</accession>
<dbReference type="SUPFAM" id="SSF53822">
    <property type="entry name" value="Periplasmic binding protein-like I"/>
    <property type="match status" value="1"/>
</dbReference>
<keyword evidence="10" id="KW-0238">DNA-binding</keyword>
<dbReference type="SMART" id="SM00448">
    <property type="entry name" value="REC"/>
    <property type="match status" value="1"/>
</dbReference>
<evidence type="ECO:0000256" key="3">
    <source>
        <dbReference type="ARBA" id="ARBA00022553"/>
    </source>
</evidence>
<keyword evidence="6" id="KW-0418">Kinase</keyword>
<feature type="coiled-coil region" evidence="13">
    <location>
        <begin position="357"/>
        <end position="388"/>
    </location>
</feature>
<dbReference type="GO" id="GO:0003700">
    <property type="term" value="F:DNA-binding transcription factor activity"/>
    <property type="evidence" value="ECO:0007669"/>
    <property type="project" value="InterPro"/>
</dbReference>
<keyword evidence="19" id="KW-1185">Reference proteome</keyword>
<dbReference type="InterPro" id="IPR028082">
    <property type="entry name" value="Peripla_BP_I"/>
</dbReference>
<evidence type="ECO:0000256" key="9">
    <source>
        <dbReference type="ARBA" id="ARBA00023015"/>
    </source>
</evidence>
<dbReference type="Pfam" id="PF00072">
    <property type="entry name" value="Response_reg"/>
    <property type="match status" value="1"/>
</dbReference>
<dbReference type="InterPro" id="IPR004358">
    <property type="entry name" value="Sig_transdc_His_kin-like_C"/>
</dbReference>
<dbReference type="Proteomes" id="UP000515344">
    <property type="component" value="Chromosome"/>
</dbReference>
<evidence type="ECO:0000313" key="18">
    <source>
        <dbReference type="EMBL" id="QNA45998.1"/>
    </source>
</evidence>
<protein>
    <recommendedName>
        <fullName evidence="2">histidine kinase</fullName>
        <ecNumber evidence="2">2.7.13.3</ecNumber>
    </recommendedName>
</protein>
<evidence type="ECO:0000256" key="5">
    <source>
        <dbReference type="ARBA" id="ARBA00022741"/>
    </source>
</evidence>
<dbReference type="SUPFAM" id="SSF46689">
    <property type="entry name" value="Homeodomain-like"/>
    <property type="match status" value="1"/>
</dbReference>
<dbReference type="GO" id="GO:0043565">
    <property type="term" value="F:sequence-specific DNA binding"/>
    <property type="evidence" value="ECO:0007669"/>
    <property type="project" value="InterPro"/>
</dbReference>
<dbReference type="InterPro" id="IPR003661">
    <property type="entry name" value="HisK_dim/P_dom"/>
</dbReference>
<dbReference type="FunFam" id="1.10.287.130:FF:000045">
    <property type="entry name" value="Two-component system sensor histidine kinase/response regulator"/>
    <property type="match status" value="1"/>
</dbReference>
<dbReference type="Gene3D" id="1.10.10.60">
    <property type="entry name" value="Homeodomain-like"/>
    <property type="match status" value="1"/>
</dbReference>
<evidence type="ECO:0000256" key="7">
    <source>
        <dbReference type="ARBA" id="ARBA00022840"/>
    </source>
</evidence>